<keyword evidence="6 11" id="KW-0547">Nucleotide-binding</keyword>
<feature type="compositionally biased region" description="Polar residues" evidence="12">
    <location>
        <begin position="415"/>
        <end position="424"/>
    </location>
</feature>
<dbReference type="SUPFAM" id="SSF48019">
    <property type="entry name" value="post-AAA+ oligomerization domain-like"/>
    <property type="match status" value="1"/>
</dbReference>
<gene>
    <name evidence="11 14" type="primary">dnaX</name>
    <name evidence="14" type="ORF">NIDE0278</name>
</gene>
<keyword evidence="3 11" id="KW-0548">Nucleotidyltransferase</keyword>
<comment type="function">
    <text evidence="11">DNA polymerase III is a complex, multichain enzyme responsible for most of the replicative synthesis in bacteria. This DNA polymerase also exhibits 3' to 5' exonuclease activity.</text>
</comment>
<evidence type="ECO:0000256" key="1">
    <source>
        <dbReference type="ARBA" id="ARBA00006360"/>
    </source>
</evidence>
<dbReference type="OrthoDB" id="9810148at2"/>
<comment type="subunit">
    <text evidence="11">DNA polymerase III contains a core (composed of alpha, epsilon and theta chains) that associates with a tau subunit. This core dimerizes to form the POLIII' complex. PolIII' associates with the gamma complex (composed of gamma, delta, delta', psi and chi chains) and with the beta chain to form the complete DNA polymerase III complex.</text>
</comment>
<reference evidence="14 15" key="1">
    <citation type="journal article" date="2010" name="Proc. Natl. Acad. Sci. U.S.A.">
        <title>A Nitrospira metagenome illuminates the physiology and evolution of globally important nitrite-oxidizing bacteria.</title>
        <authorList>
            <person name="Lucker S."/>
            <person name="Wagner M."/>
            <person name="Maixner F."/>
            <person name="Pelletier E."/>
            <person name="Koch H."/>
            <person name="Vacherie B."/>
            <person name="Rattei T."/>
            <person name="Sinninghe Damste J."/>
            <person name="Spieck E."/>
            <person name="Le Paslier D."/>
            <person name="Daims H."/>
        </authorList>
    </citation>
    <scope>NUCLEOTIDE SEQUENCE [LARGE SCALE GENOMIC DNA]</scope>
</reference>
<dbReference type="NCBIfam" id="TIGR02397">
    <property type="entry name" value="dnaX_nterm"/>
    <property type="match status" value="1"/>
</dbReference>
<comment type="catalytic activity">
    <reaction evidence="10 11">
        <text>DNA(n) + a 2'-deoxyribonucleoside 5'-triphosphate = DNA(n+1) + diphosphate</text>
        <dbReference type="Rhea" id="RHEA:22508"/>
        <dbReference type="Rhea" id="RHEA-COMP:17339"/>
        <dbReference type="Rhea" id="RHEA-COMP:17340"/>
        <dbReference type="ChEBI" id="CHEBI:33019"/>
        <dbReference type="ChEBI" id="CHEBI:61560"/>
        <dbReference type="ChEBI" id="CHEBI:173112"/>
        <dbReference type="EC" id="2.7.7.7"/>
    </reaction>
</comment>
<dbReference type="GO" id="GO:0005524">
    <property type="term" value="F:ATP binding"/>
    <property type="evidence" value="ECO:0007669"/>
    <property type="project" value="UniProtKB-KW"/>
</dbReference>
<dbReference type="Pfam" id="PF22608">
    <property type="entry name" value="DNAX_ATPase_lid"/>
    <property type="match status" value="1"/>
</dbReference>
<dbReference type="GO" id="GO:0006261">
    <property type="term" value="P:DNA-templated DNA replication"/>
    <property type="evidence" value="ECO:0007669"/>
    <property type="project" value="TreeGrafter"/>
</dbReference>
<dbReference type="SUPFAM" id="SSF52540">
    <property type="entry name" value="P-loop containing nucleoside triphosphate hydrolases"/>
    <property type="match status" value="1"/>
</dbReference>
<protein>
    <recommendedName>
        <fullName evidence="11">DNA polymerase III subunit gamma/tau</fullName>
        <ecNumber evidence="11">2.7.7.7</ecNumber>
    </recommendedName>
</protein>
<evidence type="ECO:0000256" key="9">
    <source>
        <dbReference type="ARBA" id="ARBA00022932"/>
    </source>
</evidence>
<dbReference type="InterPro" id="IPR045085">
    <property type="entry name" value="HLD_clamp_pol_III_gamma_tau"/>
</dbReference>
<organism evidence="14 15">
    <name type="scientific">Nitrospira defluvii</name>
    <dbReference type="NCBI Taxonomy" id="330214"/>
    <lineage>
        <taxon>Bacteria</taxon>
        <taxon>Pseudomonadati</taxon>
        <taxon>Nitrospirota</taxon>
        <taxon>Nitrospiria</taxon>
        <taxon>Nitrospirales</taxon>
        <taxon>Nitrospiraceae</taxon>
        <taxon>Nitrospira</taxon>
    </lineage>
</organism>
<keyword evidence="9 11" id="KW-0239">DNA-directed DNA polymerase</keyword>
<dbReference type="Gene3D" id="1.10.8.60">
    <property type="match status" value="1"/>
</dbReference>
<dbReference type="Pfam" id="PF12169">
    <property type="entry name" value="DNA_pol3_gamma3"/>
    <property type="match status" value="1"/>
</dbReference>
<dbReference type="eggNOG" id="COG2812">
    <property type="taxonomic scope" value="Bacteria"/>
</dbReference>
<evidence type="ECO:0000256" key="8">
    <source>
        <dbReference type="ARBA" id="ARBA00022840"/>
    </source>
</evidence>
<dbReference type="NCBIfam" id="TIGR01128">
    <property type="entry name" value="holA"/>
    <property type="match status" value="1"/>
</dbReference>
<dbReference type="GO" id="GO:0009360">
    <property type="term" value="C:DNA polymerase III complex"/>
    <property type="evidence" value="ECO:0007669"/>
    <property type="project" value="InterPro"/>
</dbReference>
<dbReference type="InterPro" id="IPR050238">
    <property type="entry name" value="DNA_Rep/Repair_Clamp_Loader"/>
</dbReference>
<dbReference type="PANTHER" id="PTHR11669">
    <property type="entry name" value="REPLICATION FACTOR C / DNA POLYMERASE III GAMMA-TAU SUBUNIT"/>
    <property type="match status" value="1"/>
</dbReference>
<keyword evidence="5" id="KW-0479">Metal-binding</keyword>
<keyword evidence="15" id="KW-1185">Reference proteome</keyword>
<dbReference type="FunFam" id="3.40.50.300:FF:000014">
    <property type="entry name" value="DNA polymerase III subunit gamma/tau"/>
    <property type="match status" value="1"/>
</dbReference>
<feature type="region of interest" description="Disordered" evidence="12">
    <location>
        <begin position="370"/>
        <end position="480"/>
    </location>
</feature>
<feature type="domain" description="AAA+ ATPase" evidence="13">
    <location>
        <begin position="37"/>
        <end position="179"/>
    </location>
</feature>
<evidence type="ECO:0000259" key="13">
    <source>
        <dbReference type="SMART" id="SM00382"/>
    </source>
</evidence>
<dbReference type="GO" id="GO:0046872">
    <property type="term" value="F:metal ion binding"/>
    <property type="evidence" value="ECO:0007669"/>
    <property type="project" value="UniProtKB-KW"/>
</dbReference>
<dbReference type="STRING" id="330214.NIDE0278"/>
<dbReference type="Proteomes" id="UP000001660">
    <property type="component" value="Chromosome"/>
</dbReference>
<sequence length="625" mass="67509">MDYQVSARKYRPGTFDDVIGQSHVVQTLMNSIATKRIAHAFLFSGTRGVGKTTVARILAKALNCEQGPTGTPCNTCANCREITQGTSVDVVEIDGASNTSVDDVREIRENVKFTPFRGQYRVYIIDEVHMLSNSAFNALLKTLEEPPSHVVFIFATTEIHKIPATILSRCQHYNFRRISKAEIVQRLRHVADQDGLTIEDRSLMALARASEGSMRDGLSLLDQIIAFGGNTIRHEDLETLLGAVPQERIRAMVEAVIQQDSAKALQVIAALLDQGHDVRAYCADLVEYVRNMLVAAVVPSGPELRSLIEATEEDLTQLARDAERFTVEQLQELFRMYAAAEDSLRVSAHPRFVLETAAVRATRLLRTAEGQPASGGLSVQPNKPAADRRVVTQTSAQSQDKAVPSPAPVVKTTGVKVSQDNVAKTSPAGGSAPKAPSVAPPREVAAPPARTPAVAPPAPALVPASTAPVQQEPKATSAAEASASAVEVNWEQFQEAVSTNHPNIAPFLEMGRLVKIEGGLITLGFAKQATTARSMLEKEDNLQALAALGEGLYGCAVRIRIVEVAEQDPGAAPTMKQIRVAKEQEQRLILTQQAKAHPLVKQALEMFGGELAEVRTTAPAQEVQE</sequence>
<evidence type="ECO:0000256" key="11">
    <source>
        <dbReference type="RuleBase" id="RU364063"/>
    </source>
</evidence>
<dbReference type="NCBIfam" id="NF004046">
    <property type="entry name" value="PRK05563.1"/>
    <property type="match status" value="1"/>
</dbReference>
<feature type="compositionally biased region" description="Polar residues" evidence="12">
    <location>
        <begin position="391"/>
        <end position="400"/>
    </location>
</feature>
<evidence type="ECO:0000256" key="2">
    <source>
        <dbReference type="ARBA" id="ARBA00022679"/>
    </source>
</evidence>
<keyword evidence="8 11" id="KW-0067">ATP-binding</keyword>
<comment type="similarity">
    <text evidence="1 11">Belongs to the DnaX/STICHEL family.</text>
</comment>
<dbReference type="InterPro" id="IPR003593">
    <property type="entry name" value="AAA+_ATPase"/>
</dbReference>
<keyword evidence="2 11" id="KW-0808">Transferase</keyword>
<dbReference type="InterPro" id="IPR022754">
    <property type="entry name" value="DNA_pol_III_gamma-3"/>
</dbReference>
<dbReference type="FunFam" id="1.10.8.60:FF:000013">
    <property type="entry name" value="DNA polymerase III subunit gamma/tau"/>
    <property type="match status" value="1"/>
</dbReference>
<dbReference type="InterPro" id="IPR008921">
    <property type="entry name" value="DNA_pol3_clamp-load_cplx_C"/>
</dbReference>
<dbReference type="PRINTS" id="PR00300">
    <property type="entry name" value="CLPPROTEASEA"/>
</dbReference>
<evidence type="ECO:0000256" key="7">
    <source>
        <dbReference type="ARBA" id="ARBA00022833"/>
    </source>
</evidence>
<dbReference type="Pfam" id="PF13177">
    <property type="entry name" value="DNA_pol3_delta2"/>
    <property type="match status" value="1"/>
</dbReference>
<dbReference type="GO" id="GO:0003887">
    <property type="term" value="F:DNA-directed DNA polymerase activity"/>
    <property type="evidence" value="ECO:0007669"/>
    <property type="project" value="UniProtKB-KW"/>
</dbReference>
<proteinExistence type="inferred from homology"/>
<evidence type="ECO:0000256" key="6">
    <source>
        <dbReference type="ARBA" id="ARBA00022741"/>
    </source>
</evidence>
<dbReference type="CDD" id="cd00009">
    <property type="entry name" value="AAA"/>
    <property type="match status" value="1"/>
</dbReference>
<dbReference type="GO" id="GO:0003677">
    <property type="term" value="F:DNA binding"/>
    <property type="evidence" value="ECO:0007669"/>
    <property type="project" value="InterPro"/>
</dbReference>
<dbReference type="KEGG" id="nde:NIDE0278"/>
<dbReference type="PANTHER" id="PTHR11669:SF0">
    <property type="entry name" value="PROTEIN STICHEL-LIKE 2"/>
    <property type="match status" value="1"/>
</dbReference>
<dbReference type="CDD" id="cd18137">
    <property type="entry name" value="HLD_clamp_pol_III_gamma_tau"/>
    <property type="match status" value="1"/>
</dbReference>
<dbReference type="AlphaFoldDB" id="D8P9Z9"/>
<dbReference type="Gene3D" id="1.20.272.10">
    <property type="match status" value="1"/>
</dbReference>
<evidence type="ECO:0000256" key="12">
    <source>
        <dbReference type="SAM" id="MobiDB-lite"/>
    </source>
</evidence>
<dbReference type="EMBL" id="FP929003">
    <property type="protein sequence ID" value="CBK40058.1"/>
    <property type="molecule type" value="Genomic_DNA"/>
</dbReference>
<evidence type="ECO:0000256" key="4">
    <source>
        <dbReference type="ARBA" id="ARBA00022705"/>
    </source>
</evidence>
<dbReference type="Gene3D" id="3.40.50.300">
    <property type="entry name" value="P-loop containing nucleotide triphosphate hydrolases"/>
    <property type="match status" value="1"/>
</dbReference>
<feature type="compositionally biased region" description="Low complexity" evidence="12">
    <location>
        <begin position="435"/>
        <end position="453"/>
    </location>
</feature>
<dbReference type="EC" id="2.7.7.7" evidence="11"/>
<dbReference type="InterPro" id="IPR012763">
    <property type="entry name" value="DNA_pol_III_sug/sutau_N"/>
</dbReference>
<evidence type="ECO:0000256" key="10">
    <source>
        <dbReference type="ARBA" id="ARBA00049244"/>
    </source>
</evidence>
<dbReference type="SMART" id="SM00382">
    <property type="entry name" value="AAA"/>
    <property type="match status" value="1"/>
</dbReference>
<accession>D8P9Z9</accession>
<evidence type="ECO:0000256" key="5">
    <source>
        <dbReference type="ARBA" id="ARBA00022723"/>
    </source>
</evidence>
<evidence type="ECO:0000313" key="14">
    <source>
        <dbReference type="EMBL" id="CBK40058.1"/>
    </source>
</evidence>
<dbReference type="InterPro" id="IPR005790">
    <property type="entry name" value="DNA_polIII_delta"/>
</dbReference>
<dbReference type="InterPro" id="IPR027417">
    <property type="entry name" value="P-loop_NTPase"/>
</dbReference>
<dbReference type="HOGENOM" id="CLU_006229_0_7_0"/>
<evidence type="ECO:0000256" key="3">
    <source>
        <dbReference type="ARBA" id="ARBA00022695"/>
    </source>
</evidence>
<keyword evidence="4 11" id="KW-0235">DNA replication</keyword>
<name>D8P9Z9_9BACT</name>
<evidence type="ECO:0000313" key="15">
    <source>
        <dbReference type="Proteomes" id="UP000001660"/>
    </source>
</evidence>
<keyword evidence="7" id="KW-0862">Zinc</keyword>
<dbReference type="InterPro" id="IPR001270">
    <property type="entry name" value="ClpA/B"/>
</dbReference>